<dbReference type="Pfam" id="PF00067">
    <property type="entry name" value="p450"/>
    <property type="match status" value="1"/>
</dbReference>
<evidence type="ECO:0000313" key="10">
    <source>
        <dbReference type="Proteomes" id="UP001174934"/>
    </source>
</evidence>
<dbReference type="InterPro" id="IPR050121">
    <property type="entry name" value="Cytochrome_P450_monoxygenase"/>
</dbReference>
<evidence type="ECO:0000313" key="9">
    <source>
        <dbReference type="EMBL" id="KAK0637133.1"/>
    </source>
</evidence>
<keyword evidence="3 6" id="KW-0349">Heme</keyword>
<comment type="caution">
    <text evidence="9">The sequence shown here is derived from an EMBL/GenBank/DDBJ whole genome shotgun (WGS) entry which is preliminary data.</text>
</comment>
<keyword evidence="8" id="KW-1133">Transmembrane helix</keyword>
<sequence length="530" mass="60148">MDSTVDIDHFLAHLQVKWLGLGFKSLCATVIGLHLAALFGWYAVSWVASPLRKYNGPFLAVTNFWRFALVCTRSNYYKTVKKLHDEHGPVLRLGPNLLSLDYPELIKTIYSTDGKWKKTEAYENNSTVVDGKITYNVFSTTDQAEHARMKRPVAKYYTTGSALAVEGHMDAMIDELCSHIEQRFIEGDNKPKAFDFGKWIGYFMFDLVTKLTFSYPFGYMKNGCDFDHLLESSEKVIDYFQRIGQLPWLDFWLDKNPIMKIGPPNLDNTARIAVDFMTRRMQGTDDYDARTPDFLQHFVDAKATHPDLVDNSMILSHTLINMEAGADSVAIILRSAFYYGLRSPETYRKLEAEILAAGLDGEKPVPYSVARQLPYLEAFIRESLRIHPVVAMPLERYVPEGGLKLPDGSFVPPGTAVGINPYIVGRNKAVFGEDSDEWSPERWLQAPGEDDEAYQQRLKRMNAGDLSFGAGSRICLGKNLAYLELYKTLATLVNRFEIELADPSKEWHVLGSWLTIQKGVIVKMKLRKTV</sequence>
<dbReference type="Gene3D" id="1.10.630.10">
    <property type="entry name" value="Cytochrome P450"/>
    <property type="match status" value="1"/>
</dbReference>
<dbReference type="EMBL" id="JAULSR010000001">
    <property type="protein sequence ID" value="KAK0637133.1"/>
    <property type="molecule type" value="Genomic_DNA"/>
</dbReference>
<keyword evidence="10" id="KW-1185">Reference proteome</keyword>
<comment type="similarity">
    <text evidence="2 7">Belongs to the cytochrome P450 family.</text>
</comment>
<dbReference type="GO" id="GO:0020037">
    <property type="term" value="F:heme binding"/>
    <property type="evidence" value="ECO:0007669"/>
    <property type="project" value="InterPro"/>
</dbReference>
<feature type="transmembrane region" description="Helical" evidence="8">
    <location>
        <begin position="21"/>
        <end position="44"/>
    </location>
</feature>
<keyword evidence="7" id="KW-0560">Oxidoreductase</keyword>
<keyword evidence="8" id="KW-0812">Transmembrane</keyword>
<keyword evidence="8" id="KW-0472">Membrane</keyword>
<reference evidence="9" key="1">
    <citation type="submission" date="2023-06" db="EMBL/GenBank/DDBJ databases">
        <title>Genome-scale phylogeny and comparative genomics of the fungal order Sordariales.</title>
        <authorList>
            <consortium name="Lawrence Berkeley National Laboratory"/>
            <person name="Hensen N."/>
            <person name="Bonometti L."/>
            <person name="Westerberg I."/>
            <person name="Brannstrom I.O."/>
            <person name="Guillou S."/>
            <person name="Cros-Aarteil S."/>
            <person name="Calhoun S."/>
            <person name="Haridas S."/>
            <person name="Kuo A."/>
            <person name="Mondo S."/>
            <person name="Pangilinan J."/>
            <person name="Riley R."/>
            <person name="LaButti K."/>
            <person name="Andreopoulos B."/>
            <person name="Lipzen A."/>
            <person name="Chen C."/>
            <person name="Yanf M."/>
            <person name="Daum C."/>
            <person name="Ng V."/>
            <person name="Clum A."/>
            <person name="Steindorff A."/>
            <person name="Ohm R."/>
            <person name="Martin F."/>
            <person name="Silar P."/>
            <person name="Natvig D."/>
            <person name="Lalanne C."/>
            <person name="Gautier V."/>
            <person name="Ament-velasquez S.L."/>
            <person name="Kruys A."/>
            <person name="Hutchinson M.I."/>
            <person name="Powell A.J."/>
            <person name="Barry K."/>
            <person name="Miller A.N."/>
            <person name="Grigoriev I.V."/>
            <person name="Debuchy R."/>
            <person name="Gladieux P."/>
            <person name="Thoren M.H."/>
            <person name="Johannesson H."/>
        </authorList>
    </citation>
    <scope>NUCLEOTIDE SEQUENCE</scope>
    <source>
        <strain evidence="9">SMH3391-2</strain>
    </source>
</reference>
<dbReference type="PANTHER" id="PTHR24305:SF232">
    <property type="entry name" value="P450, PUTATIVE (EUROFUNG)-RELATED"/>
    <property type="match status" value="1"/>
</dbReference>
<evidence type="ECO:0000256" key="4">
    <source>
        <dbReference type="ARBA" id="ARBA00022723"/>
    </source>
</evidence>
<dbReference type="InterPro" id="IPR002401">
    <property type="entry name" value="Cyt_P450_E_grp-I"/>
</dbReference>
<dbReference type="InterPro" id="IPR017972">
    <property type="entry name" value="Cyt_P450_CS"/>
</dbReference>
<evidence type="ECO:0000256" key="2">
    <source>
        <dbReference type="ARBA" id="ARBA00010617"/>
    </source>
</evidence>
<dbReference type="PANTHER" id="PTHR24305">
    <property type="entry name" value="CYTOCHROME P450"/>
    <property type="match status" value="1"/>
</dbReference>
<dbReference type="Proteomes" id="UP001174934">
    <property type="component" value="Unassembled WGS sequence"/>
</dbReference>
<evidence type="ECO:0000256" key="5">
    <source>
        <dbReference type="ARBA" id="ARBA00023004"/>
    </source>
</evidence>
<dbReference type="PRINTS" id="PR00385">
    <property type="entry name" value="P450"/>
</dbReference>
<keyword evidence="5 6" id="KW-0408">Iron</keyword>
<dbReference type="InterPro" id="IPR036396">
    <property type="entry name" value="Cyt_P450_sf"/>
</dbReference>
<evidence type="ECO:0000256" key="7">
    <source>
        <dbReference type="RuleBase" id="RU000461"/>
    </source>
</evidence>
<dbReference type="CDD" id="cd11060">
    <property type="entry name" value="CYP57A1-like"/>
    <property type="match status" value="1"/>
</dbReference>
<evidence type="ECO:0000256" key="8">
    <source>
        <dbReference type="SAM" id="Phobius"/>
    </source>
</evidence>
<keyword evidence="7" id="KW-0503">Monooxygenase</keyword>
<accession>A0AA40CGY7</accession>
<proteinExistence type="inferred from homology"/>
<comment type="cofactor">
    <cofactor evidence="1 6">
        <name>heme</name>
        <dbReference type="ChEBI" id="CHEBI:30413"/>
    </cofactor>
</comment>
<dbReference type="SUPFAM" id="SSF48264">
    <property type="entry name" value="Cytochrome P450"/>
    <property type="match status" value="1"/>
</dbReference>
<feature type="binding site" description="axial binding residue" evidence="6">
    <location>
        <position position="475"/>
    </location>
    <ligand>
        <name>heme</name>
        <dbReference type="ChEBI" id="CHEBI:30413"/>
    </ligand>
    <ligandPart>
        <name>Fe</name>
        <dbReference type="ChEBI" id="CHEBI:18248"/>
    </ligandPart>
</feature>
<gene>
    <name evidence="9" type="ORF">B0T17DRAFT_588074</name>
</gene>
<dbReference type="PRINTS" id="PR00463">
    <property type="entry name" value="EP450I"/>
</dbReference>
<organism evidence="9 10">
    <name type="scientific">Bombardia bombarda</name>
    <dbReference type="NCBI Taxonomy" id="252184"/>
    <lineage>
        <taxon>Eukaryota</taxon>
        <taxon>Fungi</taxon>
        <taxon>Dikarya</taxon>
        <taxon>Ascomycota</taxon>
        <taxon>Pezizomycotina</taxon>
        <taxon>Sordariomycetes</taxon>
        <taxon>Sordariomycetidae</taxon>
        <taxon>Sordariales</taxon>
        <taxon>Lasiosphaeriaceae</taxon>
        <taxon>Bombardia</taxon>
    </lineage>
</organism>
<dbReference type="InterPro" id="IPR001128">
    <property type="entry name" value="Cyt_P450"/>
</dbReference>
<name>A0AA40CGY7_9PEZI</name>
<dbReference type="GO" id="GO:0005506">
    <property type="term" value="F:iron ion binding"/>
    <property type="evidence" value="ECO:0007669"/>
    <property type="project" value="InterPro"/>
</dbReference>
<dbReference type="GO" id="GO:0016705">
    <property type="term" value="F:oxidoreductase activity, acting on paired donors, with incorporation or reduction of molecular oxygen"/>
    <property type="evidence" value="ECO:0007669"/>
    <property type="project" value="InterPro"/>
</dbReference>
<dbReference type="PROSITE" id="PS00086">
    <property type="entry name" value="CYTOCHROME_P450"/>
    <property type="match status" value="1"/>
</dbReference>
<evidence type="ECO:0000256" key="3">
    <source>
        <dbReference type="ARBA" id="ARBA00022617"/>
    </source>
</evidence>
<dbReference type="GO" id="GO:0004497">
    <property type="term" value="F:monooxygenase activity"/>
    <property type="evidence" value="ECO:0007669"/>
    <property type="project" value="UniProtKB-KW"/>
</dbReference>
<dbReference type="AlphaFoldDB" id="A0AA40CGY7"/>
<protein>
    <submittedName>
        <fullName evidence="9">Cytochrome P450</fullName>
    </submittedName>
</protein>
<evidence type="ECO:0000256" key="6">
    <source>
        <dbReference type="PIRSR" id="PIRSR602401-1"/>
    </source>
</evidence>
<keyword evidence="4 6" id="KW-0479">Metal-binding</keyword>
<evidence type="ECO:0000256" key="1">
    <source>
        <dbReference type="ARBA" id="ARBA00001971"/>
    </source>
</evidence>